<sequence length="64" mass="7035">MMNLKKTARRFWTRDEGAVTVDWVVLVSAVVGLSIPIVAMIYDGMDVAAGNINDTIATMSVTRY</sequence>
<keyword evidence="1" id="KW-0812">Transmembrane</keyword>
<reference evidence="3" key="1">
    <citation type="submission" date="2016-10" db="EMBL/GenBank/DDBJ databases">
        <authorList>
            <person name="Varghese N."/>
            <person name="Submissions S."/>
        </authorList>
    </citation>
    <scope>NUCLEOTIDE SEQUENCE [LARGE SCALE GENOMIC DNA]</scope>
    <source>
        <strain evidence="3">DSM 26471</strain>
    </source>
</reference>
<gene>
    <name evidence="2" type="ORF">SAMN04487991_0133</name>
</gene>
<dbReference type="EMBL" id="FORH01000001">
    <property type="protein sequence ID" value="SFI51352.1"/>
    <property type="molecule type" value="Genomic_DNA"/>
</dbReference>
<feature type="transmembrane region" description="Helical" evidence="1">
    <location>
        <begin position="21"/>
        <end position="42"/>
    </location>
</feature>
<keyword evidence="1" id="KW-0472">Membrane</keyword>
<evidence type="ECO:0000313" key="3">
    <source>
        <dbReference type="Proteomes" id="UP000199630"/>
    </source>
</evidence>
<accession>A0A1I3ITX0</accession>
<protein>
    <recommendedName>
        <fullName evidence="4">Flp pilus assembly protein, pilin Flp</fullName>
    </recommendedName>
</protein>
<evidence type="ECO:0000313" key="2">
    <source>
        <dbReference type="EMBL" id="SFI51352.1"/>
    </source>
</evidence>
<dbReference type="AlphaFoldDB" id="A0A1I3ITX0"/>
<name>A0A1I3ITX0_9RHOB</name>
<dbReference type="RefSeq" id="WP_090055661.1">
    <property type="nucleotide sequence ID" value="NZ_FORH01000001.1"/>
</dbReference>
<keyword evidence="3" id="KW-1185">Reference proteome</keyword>
<organism evidence="2 3">
    <name type="scientific">Celeribacter neptunius</name>
    <dbReference type="NCBI Taxonomy" id="588602"/>
    <lineage>
        <taxon>Bacteria</taxon>
        <taxon>Pseudomonadati</taxon>
        <taxon>Pseudomonadota</taxon>
        <taxon>Alphaproteobacteria</taxon>
        <taxon>Rhodobacterales</taxon>
        <taxon>Roseobacteraceae</taxon>
        <taxon>Celeribacter</taxon>
    </lineage>
</organism>
<evidence type="ECO:0000256" key="1">
    <source>
        <dbReference type="SAM" id="Phobius"/>
    </source>
</evidence>
<evidence type="ECO:0008006" key="4">
    <source>
        <dbReference type="Google" id="ProtNLM"/>
    </source>
</evidence>
<dbReference type="Proteomes" id="UP000199630">
    <property type="component" value="Unassembled WGS sequence"/>
</dbReference>
<proteinExistence type="predicted"/>
<keyword evidence="1" id="KW-1133">Transmembrane helix</keyword>